<sequence length="258" mass="30154">MDAWILDEEGLVDADVIIIDAKDISLRMLTKMNISVTRKMAKYQEMPQQSPDFSPHDINSIKEWIAKEAHLPKDLGEIEILIHQLDDPALEKFDYYSILKSFSLQADYWLSDREYYPQGHVIMMDLKDYTLRLLPKVNIMFFRDFLLFLLEGMPVRVKSVQIVNYPPYYEKLFALVKPVLPAYIINVINFHPNYASLHKAVGKQYLPVEYEGEAPESMRQQHLKDFYLNDNIWKADLKKKPKIVESAMTGSFKTLSID</sequence>
<evidence type="ECO:0000313" key="1">
    <source>
        <dbReference type="EMBL" id="KAI8434335.1"/>
    </source>
</evidence>
<dbReference type="Proteomes" id="UP001064048">
    <property type="component" value="Chromosome 21"/>
</dbReference>
<dbReference type="EMBL" id="CM046121">
    <property type="protein sequence ID" value="KAI8434335.1"/>
    <property type="molecule type" value="Genomic_DNA"/>
</dbReference>
<organism evidence="1 2">
    <name type="scientific">Choristoneura fumiferana</name>
    <name type="common">Spruce budworm moth</name>
    <name type="synonym">Archips fumiferana</name>
    <dbReference type="NCBI Taxonomy" id="7141"/>
    <lineage>
        <taxon>Eukaryota</taxon>
        <taxon>Metazoa</taxon>
        <taxon>Ecdysozoa</taxon>
        <taxon>Arthropoda</taxon>
        <taxon>Hexapoda</taxon>
        <taxon>Insecta</taxon>
        <taxon>Pterygota</taxon>
        <taxon>Neoptera</taxon>
        <taxon>Endopterygota</taxon>
        <taxon>Lepidoptera</taxon>
        <taxon>Glossata</taxon>
        <taxon>Ditrysia</taxon>
        <taxon>Tortricoidea</taxon>
        <taxon>Tortricidae</taxon>
        <taxon>Tortricinae</taxon>
        <taxon>Choristoneura</taxon>
    </lineage>
</organism>
<comment type="caution">
    <text evidence="1">The sequence shown here is derived from an EMBL/GenBank/DDBJ whole genome shotgun (WGS) entry which is preliminary data.</text>
</comment>
<accession>A0ACC0KDE3</accession>
<reference evidence="1 2" key="1">
    <citation type="journal article" date="2022" name="Genome Biol. Evol.">
        <title>The Spruce Budworm Genome: Reconstructing the Evolutionary History of Antifreeze Proteins.</title>
        <authorList>
            <person name="Beliveau C."/>
            <person name="Gagne P."/>
            <person name="Picq S."/>
            <person name="Vernygora O."/>
            <person name="Keeling C.I."/>
            <person name="Pinkney K."/>
            <person name="Doucet D."/>
            <person name="Wen F."/>
            <person name="Johnston J.S."/>
            <person name="Maaroufi H."/>
            <person name="Boyle B."/>
            <person name="Laroche J."/>
            <person name="Dewar K."/>
            <person name="Juretic N."/>
            <person name="Blackburn G."/>
            <person name="Nisole A."/>
            <person name="Brunet B."/>
            <person name="Brandao M."/>
            <person name="Lumley L."/>
            <person name="Duan J."/>
            <person name="Quan G."/>
            <person name="Lucarotti C.J."/>
            <person name="Roe A.D."/>
            <person name="Sperling F.A.H."/>
            <person name="Levesque R.C."/>
            <person name="Cusson M."/>
        </authorList>
    </citation>
    <scope>NUCLEOTIDE SEQUENCE [LARGE SCALE GENOMIC DNA]</scope>
    <source>
        <strain evidence="1">Glfc:IPQL:Cfum</strain>
    </source>
</reference>
<evidence type="ECO:0000313" key="2">
    <source>
        <dbReference type="Proteomes" id="UP001064048"/>
    </source>
</evidence>
<proteinExistence type="predicted"/>
<keyword evidence="2" id="KW-1185">Reference proteome</keyword>
<gene>
    <name evidence="1" type="ORF">MSG28_012405</name>
</gene>
<name>A0ACC0KDE3_CHOFU</name>
<protein>
    <submittedName>
        <fullName evidence="1">Uncharacterized protein</fullName>
    </submittedName>
</protein>